<reference evidence="2" key="2">
    <citation type="submission" date="2018-10" db="UniProtKB">
        <authorList>
            <consortium name="EnsemblPlants"/>
        </authorList>
    </citation>
    <scope>IDENTIFICATION</scope>
</reference>
<evidence type="ECO:0000313" key="3">
    <source>
        <dbReference type="Proteomes" id="UP000019116"/>
    </source>
</evidence>
<dbReference type="Gramene" id="TraesLAC6A03G03273660.1">
    <property type="protein sequence ID" value="TraesLAC6A03G03273660.1"/>
    <property type="gene ID" value="TraesLAC6A03G03273660"/>
</dbReference>
<protein>
    <submittedName>
        <fullName evidence="2">Uncharacterized protein</fullName>
    </submittedName>
</protein>
<dbReference type="Gramene" id="TraesROB_scaffold_003491_01G000100.1">
    <property type="protein sequence ID" value="TraesROB_scaffold_003491_01G000100.1"/>
    <property type="gene ID" value="TraesROB_scaffold_003491_01G000100"/>
</dbReference>
<sequence length="246" mass="27132">MDVSTVVAATCDVDVELVLPPPAPIEPDIPDFVLHPNVGIIPKTGHSVLNSSFAPKDIAIAVAKWGESPKRLIREMGLGVDTRRKRLVLGKNHFAQINERSMSGILGTREGVNAGDQNVDPTVWPRICEYNAPKLFALVEKDTMNRTLERVFGMLRPGVKGHLANLKRQKRTASRSQLRTVLNEHPATVRLSDADEVMLSLPTNNVSSRLTAPTMAERFKPCTGPNIGDMPKTRLSGMESQMKLRR</sequence>
<dbReference type="EnsemblPlants" id="TraesCS6A02G193600.1">
    <property type="protein sequence ID" value="TraesCS6A02G193600.1"/>
    <property type="gene ID" value="TraesCS6A02G193600"/>
</dbReference>
<organism evidence="2">
    <name type="scientific">Triticum aestivum</name>
    <name type="common">Wheat</name>
    <dbReference type="NCBI Taxonomy" id="4565"/>
    <lineage>
        <taxon>Eukaryota</taxon>
        <taxon>Viridiplantae</taxon>
        <taxon>Streptophyta</taxon>
        <taxon>Embryophyta</taxon>
        <taxon>Tracheophyta</taxon>
        <taxon>Spermatophyta</taxon>
        <taxon>Magnoliopsida</taxon>
        <taxon>Liliopsida</taxon>
        <taxon>Poales</taxon>
        <taxon>Poaceae</taxon>
        <taxon>BOP clade</taxon>
        <taxon>Pooideae</taxon>
        <taxon>Triticodae</taxon>
        <taxon>Triticeae</taxon>
        <taxon>Triticinae</taxon>
        <taxon>Triticum</taxon>
    </lineage>
</organism>
<keyword evidence="3" id="KW-1185">Reference proteome</keyword>
<dbReference type="Gramene" id="TraesCS6A03G0498800.1">
    <property type="protein sequence ID" value="TraesCS6A03G0498800.1.CDS"/>
    <property type="gene ID" value="TraesCS6A03G0498800"/>
</dbReference>
<dbReference type="Gramene" id="TraesSYM6A03G03259670.1">
    <property type="protein sequence ID" value="TraesSYM6A03G03259670.1"/>
    <property type="gene ID" value="TraesSYM6A03G03259670"/>
</dbReference>
<dbReference type="Gramene" id="TraesLDM6A03G03321930.1">
    <property type="protein sequence ID" value="TraesLDM6A03G03321930.1"/>
    <property type="gene ID" value="TraesLDM6A03G03321930"/>
</dbReference>
<evidence type="ECO:0000313" key="2">
    <source>
        <dbReference type="EnsemblPlants" id="TraesCS6A02G193600.1"/>
    </source>
</evidence>
<dbReference type="Gramene" id="TraesJUL6A03G03344850.1">
    <property type="protein sequence ID" value="TraesJUL6A03G03344850.1"/>
    <property type="gene ID" value="TraesJUL6A03G03344850"/>
</dbReference>
<evidence type="ECO:0000256" key="1">
    <source>
        <dbReference type="SAM" id="MobiDB-lite"/>
    </source>
</evidence>
<dbReference type="Proteomes" id="UP000019116">
    <property type="component" value="Chromosome 6A"/>
</dbReference>
<proteinExistence type="predicted"/>
<dbReference type="Gramene" id="TraesCAD_scaffold_052563_01G000100.1">
    <property type="protein sequence ID" value="TraesCAD_scaffold_052563_01G000100.1"/>
    <property type="gene ID" value="TraesCAD_scaffold_052563_01G000100"/>
</dbReference>
<dbReference type="Gramene" id="TraesJAG6A03G03312660.1">
    <property type="protein sequence ID" value="TraesJAG6A03G03312660.1"/>
    <property type="gene ID" value="TraesJAG6A03G03312660"/>
</dbReference>
<dbReference type="Gramene" id="TraesMAC6A03G03318120.1">
    <property type="protein sequence ID" value="TraesMAC6A03G03318120.1"/>
    <property type="gene ID" value="TraesMAC6A03G03318120"/>
</dbReference>
<dbReference type="Gramene" id="TraesARI6A03G03274130.1">
    <property type="protein sequence ID" value="TraesARI6A03G03274130.1"/>
    <property type="gene ID" value="TraesARI6A03G03274130"/>
</dbReference>
<reference evidence="2" key="1">
    <citation type="submission" date="2018-08" db="EMBL/GenBank/DDBJ databases">
        <authorList>
            <person name="Rossello M."/>
        </authorList>
    </citation>
    <scope>NUCLEOTIDE SEQUENCE [LARGE SCALE GENOMIC DNA]</scope>
    <source>
        <strain evidence="2">cv. Chinese Spring</strain>
    </source>
</reference>
<dbReference type="Gramene" id="TraesNOR6A03G03350330.1">
    <property type="protein sequence ID" value="TraesNOR6A03G03350330.1"/>
    <property type="gene ID" value="TraesNOR6A03G03350330"/>
</dbReference>
<dbReference type="Gramene" id="TraesWEE_scaffold_001603_01G000200.1">
    <property type="protein sequence ID" value="TraesWEE_scaffold_001603_01G000200.1"/>
    <property type="gene ID" value="TraesWEE_scaffold_001603_01G000200"/>
</dbReference>
<dbReference type="Gramene" id="TraesCS6A02G193600.1">
    <property type="protein sequence ID" value="TraesCS6A02G193600.1"/>
    <property type="gene ID" value="TraesCS6A02G193600"/>
</dbReference>
<name>A0A3B6NPZ5_WHEAT</name>
<accession>A0A3B6NPZ5</accession>
<dbReference type="Gramene" id="TraesSTA6A03G03309170.1">
    <property type="protein sequence ID" value="TraesSTA6A03G03309170.1"/>
    <property type="gene ID" value="TraesSTA6A03G03309170"/>
</dbReference>
<dbReference type="AlphaFoldDB" id="A0A3B6NPZ5"/>
<dbReference type="Gramene" id="TraesRN6A0100471600.1">
    <property type="protein sequence ID" value="TraesRN6A0100471600.1"/>
    <property type="gene ID" value="TraesRN6A0100471600"/>
</dbReference>
<feature type="region of interest" description="Disordered" evidence="1">
    <location>
        <begin position="218"/>
        <end position="246"/>
    </location>
</feature>
<dbReference type="Gramene" id="TraesCLE_scaffold_019943_01G000200.1">
    <property type="protein sequence ID" value="TraesCLE_scaffold_019943_01G000200.1"/>
    <property type="gene ID" value="TraesCLE_scaffold_019943_01G000200"/>
</dbReference>